<dbReference type="GO" id="GO:0008168">
    <property type="term" value="F:methyltransferase activity"/>
    <property type="evidence" value="ECO:0007669"/>
    <property type="project" value="UniProtKB-KW"/>
</dbReference>
<reference evidence="3 4" key="1">
    <citation type="journal article" date="2015" name="Antonie Van Leeuwenhoek">
        <title>Lampropedia puyangensis sp. nov., isolated from symptomatic bark of Populus ? euramericana canker and emended description of Lampropedia hyalina (Ehrenberg 1832) Lee et al. 2004.</title>
        <authorList>
            <person name="Li Y."/>
            <person name="Wang T."/>
            <person name="Piao C.G."/>
            <person name="Wang L.F."/>
            <person name="Tian G.Z."/>
            <person name="Zhu T.H."/>
            <person name="Guo M.W."/>
        </authorList>
    </citation>
    <scope>NUCLEOTIDE SEQUENCE [LARGE SCALE GENOMIC DNA]</scope>
    <source>
        <strain evidence="3 4">2-bin</strain>
    </source>
</reference>
<evidence type="ECO:0000259" key="2">
    <source>
        <dbReference type="Pfam" id="PF13847"/>
    </source>
</evidence>
<dbReference type="CDD" id="cd02440">
    <property type="entry name" value="AdoMet_MTases"/>
    <property type="match status" value="1"/>
</dbReference>
<dbReference type="Pfam" id="PF10119">
    <property type="entry name" value="MethyTransf_Reg"/>
    <property type="match status" value="1"/>
</dbReference>
<gene>
    <name evidence="3" type="ORF">E9531_15135</name>
</gene>
<name>A0A4S8ESU0_9BURK</name>
<dbReference type="InterPro" id="IPR025714">
    <property type="entry name" value="Methyltranfer_dom"/>
</dbReference>
<keyword evidence="4" id="KW-1185">Reference proteome</keyword>
<dbReference type="SUPFAM" id="SSF53335">
    <property type="entry name" value="S-adenosyl-L-methionine-dependent methyltransferases"/>
    <property type="match status" value="1"/>
</dbReference>
<organism evidence="3 4">
    <name type="scientific">Lampropedia puyangensis</name>
    <dbReference type="NCBI Taxonomy" id="1330072"/>
    <lineage>
        <taxon>Bacteria</taxon>
        <taxon>Pseudomonadati</taxon>
        <taxon>Pseudomonadota</taxon>
        <taxon>Betaproteobacteria</taxon>
        <taxon>Burkholderiales</taxon>
        <taxon>Comamonadaceae</taxon>
        <taxon>Lampropedia</taxon>
    </lineage>
</organism>
<accession>A0A4S8ESU0</accession>
<evidence type="ECO:0000313" key="3">
    <source>
        <dbReference type="EMBL" id="THT97949.1"/>
    </source>
</evidence>
<proteinExistence type="predicted"/>
<evidence type="ECO:0000259" key="1">
    <source>
        <dbReference type="Pfam" id="PF10119"/>
    </source>
</evidence>
<comment type="caution">
    <text evidence="3">The sequence shown here is derived from an EMBL/GenBank/DDBJ whole genome shotgun (WGS) entry which is preliminary data.</text>
</comment>
<keyword evidence="3" id="KW-0489">Methyltransferase</keyword>
<dbReference type="OrthoDB" id="323463at2"/>
<dbReference type="EMBL" id="STFG01000024">
    <property type="protein sequence ID" value="THT97949.1"/>
    <property type="molecule type" value="Genomic_DNA"/>
</dbReference>
<dbReference type="InterPro" id="IPR018773">
    <property type="entry name" value="MeTrfase_reg_dom_prd"/>
</dbReference>
<dbReference type="Pfam" id="PF13847">
    <property type="entry name" value="Methyltransf_31"/>
    <property type="match status" value="1"/>
</dbReference>
<dbReference type="Gene3D" id="3.40.50.150">
    <property type="entry name" value="Vaccinia Virus protein VP39"/>
    <property type="match status" value="1"/>
</dbReference>
<dbReference type="GO" id="GO:0032259">
    <property type="term" value="P:methylation"/>
    <property type="evidence" value="ECO:0007669"/>
    <property type="project" value="UniProtKB-KW"/>
</dbReference>
<dbReference type="RefSeq" id="WP_136574611.1">
    <property type="nucleotide sequence ID" value="NZ_STFG01000024.1"/>
</dbReference>
<feature type="domain" description="Methyltransferase regulatory" evidence="1">
    <location>
        <begin position="232"/>
        <end position="316"/>
    </location>
</feature>
<feature type="domain" description="Methyltransferase" evidence="2">
    <location>
        <begin position="46"/>
        <end position="167"/>
    </location>
</feature>
<sequence length="461" mass="51047">MTTPANAYITDVAYPAHFHREMMPLWLHATLTGIGIDAPSIERPFTWLELGCGSAVNLLAAAARYPHSVFVGIDLSEREIEQARQWAKACALENVHFLCANFEALSPEGVLPRLLGNEWRQAQVSAFDYIVSHGVYSWVNVQTRHAMHAIIGQYLKPKGIAYLAYNCQPGAATFAATQRLMYLNAQRLGGAHADHIHNSLDLALTVAQGGAGYFVEQPAAWRELERIRHMDTAYLAHEFFNRNWSALHVSDVMADLTQSNCVYAGSATPIENIDAFSLPTKLRNLVSHMHHQGIGIAQIETTKDIARNQTMRRDLYQKLPQASTAAPEKSPIQLSAQEHRAKLMKQRVALLPAAQTAGKRDISIRIPTRIGPVELPAGHVQPIVQKLRNGSQTYAELTRLEPYCTAPGSLNPVLQTLAWAGWLQFAAAEQDHAQTNAIAQRLQQLRNIFIAANQPDLASQI</sequence>
<dbReference type="Proteomes" id="UP000308917">
    <property type="component" value="Unassembled WGS sequence"/>
</dbReference>
<evidence type="ECO:0000313" key="4">
    <source>
        <dbReference type="Proteomes" id="UP000308917"/>
    </source>
</evidence>
<dbReference type="AlphaFoldDB" id="A0A4S8ESU0"/>
<dbReference type="PANTHER" id="PTHR43464">
    <property type="entry name" value="METHYLTRANSFERASE"/>
    <property type="match status" value="1"/>
</dbReference>
<dbReference type="InterPro" id="IPR029063">
    <property type="entry name" value="SAM-dependent_MTases_sf"/>
</dbReference>
<protein>
    <submittedName>
        <fullName evidence="3">Methyltransferase domain-containing protein</fullName>
    </submittedName>
</protein>
<dbReference type="PANTHER" id="PTHR43464:SF77">
    <property type="entry name" value="BLL3586 PROTEIN"/>
    <property type="match status" value="1"/>
</dbReference>
<keyword evidence="3" id="KW-0808">Transferase</keyword>